<dbReference type="OrthoDB" id="8378248at2"/>
<dbReference type="KEGG" id="rjg:CCGE525_26325"/>
<evidence type="ECO:0000313" key="2">
    <source>
        <dbReference type="Proteomes" id="UP000282195"/>
    </source>
</evidence>
<proteinExistence type="predicted"/>
<reference evidence="1 2" key="1">
    <citation type="submission" date="2018-10" db="EMBL/GenBank/DDBJ databases">
        <title>Rhizobium etli, R. leguminosarum and a new Rhizobium genospecies from Phaseolus dumosus.</title>
        <authorList>
            <person name="Ramirez-Puebla S.T."/>
            <person name="Rogel-Hernandez M.A."/>
            <person name="Guerrero G."/>
            <person name="Ormeno-Orrillo E."/>
            <person name="Martinez-Romero J.C."/>
            <person name="Negrete-Yankelevich S."/>
            <person name="Martinez-Romero E."/>
        </authorList>
    </citation>
    <scope>NUCLEOTIDE SEQUENCE [LARGE SCALE GENOMIC DNA]</scope>
    <source>
        <strain evidence="1 2">CCGE525</strain>
        <plasmid evidence="2">prccge525c</plasmid>
    </source>
</reference>
<evidence type="ECO:0000313" key="1">
    <source>
        <dbReference type="EMBL" id="AYG62318.1"/>
    </source>
</evidence>
<gene>
    <name evidence="1" type="ORF">CCGE525_26325</name>
</gene>
<accession>A0A387FUR8</accession>
<keyword evidence="1" id="KW-0614">Plasmid</keyword>
<geneLocation type="plasmid" evidence="2">
    <name>prccge525c</name>
</geneLocation>
<name>A0A387FUR8_9HYPH</name>
<keyword evidence="2" id="KW-1185">Reference proteome</keyword>
<sequence length="66" mass="7414">MVEIRFGEPPHGEGVDDISSECQRQLHPIVNEIVRSAVAAGWNQKDVLLGLVEVAWDLYEKRQGDL</sequence>
<dbReference type="EMBL" id="CP032695">
    <property type="protein sequence ID" value="AYG62318.1"/>
    <property type="molecule type" value="Genomic_DNA"/>
</dbReference>
<dbReference type="AlphaFoldDB" id="A0A387FUR8"/>
<organism evidence="1 2">
    <name type="scientific">Rhizobium jaguaris</name>
    <dbReference type="NCBI Taxonomy" id="1312183"/>
    <lineage>
        <taxon>Bacteria</taxon>
        <taxon>Pseudomonadati</taxon>
        <taxon>Pseudomonadota</taxon>
        <taxon>Alphaproteobacteria</taxon>
        <taxon>Hyphomicrobiales</taxon>
        <taxon>Rhizobiaceae</taxon>
        <taxon>Rhizobium/Agrobacterium group</taxon>
        <taxon>Rhizobium</taxon>
    </lineage>
</organism>
<dbReference type="Proteomes" id="UP000282195">
    <property type="component" value="Plasmid pRCCGE525c"/>
</dbReference>
<protein>
    <submittedName>
        <fullName evidence="1">Uncharacterized protein</fullName>
    </submittedName>
</protein>